<feature type="non-terminal residue" evidence="2">
    <location>
        <position position="149"/>
    </location>
</feature>
<evidence type="ECO:0000313" key="3">
    <source>
        <dbReference type="Proteomes" id="UP000554482"/>
    </source>
</evidence>
<name>A0A7J6X768_THATH</name>
<dbReference type="AlphaFoldDB" id="A0A7J6X768"/>
<sequence>GAGYGGLIRNEDGYVILAYIGCSKTNSVIIQELNAIYYGLKGAARVGATKLLVASDSMRPVNIINGEEAPPWYGRNLAAVILLLSKDFGHFSIKHHFRETNRATDYLAGLGCATDFCSRVDGEAFHDDLYSCSLQSPAYVPTGILLEEP</sequence>
<dbReference type="GO" id="GO:0004523">
    <property type="term" value="F:RNA-DNA hybrid ribonuclease activity"/>
    <property type="evidence" value="ECO:0007669"/>
    <property type="project" value="InterPro"/>
</dbReference>
<accession>A0A7J6X768</accession>
<evidence type="ECO:0000313" key="2">
    <source>
        <dbReference type="EMBL" id="KAF5204212.1"/>
    </source>
</evidence>
<reference evidence="2 3" key="1">
    <citation type="submission" date="2020-06" db="EMBL/GenBank/DDBJ databases">
        <title>Transcriptomic and genomic resources for Thalictrum thalictroides and T. hernandezii: Facilitating candidate gene discovery in an emerging model plant lineage.</title>
        <authorList>
            <person name="Arias T."/>
            <person name="Riano-Pachon D.M."/>
            <person name="Di Stilio V.S."/>
        </authorList>
    </citation>
    <scope>NUCLEOTIDE SEQUENCE [LARGE SCALE GENOMIC DNA]</scope>
    <source>
        <strain evidence="3">cv. WT478/WT964</strain>
        <tissue evidence="2">Leaves</tissue>
    </source>
</reference>
<organism evidence="2 3">
    <name type="scientific">Thalictrum thalictroides</name>
    <name type="common">Rue-anemone</name>
    <name type="synonym">Anemone thalictroides</name>
    <dbReference type="NCBI Taxonomy" id="46969"/>
    <lineage>
        <taxon>Eukaryota</taxon>
        <taxon>Viridiplantae</taxon>
        <taxon>Streptophyta</taxon>
        <taxon>Embryophyta</taxon>
        <taxon>Tracheophyta</taxon>
        <taxon>Spermatophyta</taxon>
        <taxon>Magnoliopsida</taxon>
        <taxon>Ranunculales</taxon>
        <taxon>Ranunculaceae</taxon>
        <taxon>Thalictroideae</taxon>
        <taxon>Thalictrum</taxon>
    </lineage>
</organism>
<dbReference type="SUPFAM" id="SSF53098">
    <property type="entry name" value="Ribonuclease H-like"/>
    <property type="match status" value="1"/>
</dbReference>
<dbReference type="OrthoDB" id="1906820at2759"/>
<comment type="caution">
    <text evidence="2">The sequence shown here is derived from an EMBL/GenBank/DDBJ whole genome shotgun (WGS) entry which is preliminary data.</text>
</comment>
<keyword evidence="3" id="KW-1185">Reference proteome</keyword>
<proteinExistence type="predicted"/>
<dbReference type="PANTHER" id="PTHR47723:SF19">
    <property type="entry name" value="POLYNUCLEOTIDYL TRANSFERASE, RIBONUCLEASE H-LIKE SUPERFAMILY PROTEIN"/>
    <property type="match status" value="1"/>
</dbReference>
<dbReference type="GO" id="GO:0003676">
    <property type="term" value="F:nucleic acid binding"/>
    <property type="evidence" value="ECO:0007669"/>
    <property type="project" value="InterPro"/>
</dbReference>
<dbReference type="InterPro" id="IPR002156">
    <property type="entry name" value="RNaseH_domain"/>
</dbReference>
<dbReference type="Pfam" id="PF13456">
    <property type="entry name" value="RVT_3"/>
    <property type="match status" value="1"/>
</dbReference>
<gene>
    <name evidence="2" type="ORF">FRX31_006200</name>
</gene>
<evidence type="ECO:0000259" key="1">
    <source>
        <dbReference type="Pfam" id="PF13456"/>
    </source>
</evidence>
<feature type="domain" description="RNase H type-1" evidence="1">
    <location>
        <begin position="2"/>
        <end position="108"/>
    </location>
</feature>
<protein>
    <recommendedName>
        <fullName evidence="1">RNase H type-1 domain-containing protein</fullName>
    </recommendedName>
</protein>
<dbReference type="InterPro" id="IPR036397">
    <property type="entry name" value="RNaseH_sf"/>
</dbReference>
<dbReference type="InterPro" id="IPR053151">
    <property type="entry name" value="RNase_H-like"/>
</dbReference>
<dbReference type="EMBL" id="JABWDY010005710">
    <property type="protein sequence ID" value="KAF5204212.1"/>
    <property type="molecule type" value="Genomic_DNA"/>
</dbReference>
<dbReference type="Gene3D" id="3.30.420.10">
    <property type="entry name" value="Ribonuclease H-like superfamily/Ribonuclease H"/>
    <property type="match status" value="1"/>
</dbReference>
<dbReference type="Proteomes" id="UP000554482">
    <property type="component" value="Unassembled WGS sequence"/>
</dbReference>
<dbReference type="PANTHER" id="PTHR47723">
    <property type="entry name" value="OS05G0353850 PROTEIN"/>
    <property type="match status" value="1"/>
</dbReference>
<dbReference type="InterPro" id="IPR012337">
    <property type="entry name" value="RNaseH-like_sf"/>
</dbReference>
<dbReference type="InterPro" id="IPR044730">
    <property type="entry name" value="RNase_H-like_dom_plant"/>
</dbReference>
<dbReference type="CDD" id="cd06222">
    <property type="entry name" value="RNase_H_like"/>
    <property type="match status" value="1"/>
</dbReference>